<organism evidence="2 3">
    <name type="scientific">Crateriforma conspicua</name>
    <dbReference type="NCBI Taxonomy" id="2527996"/>
    <lineage>
        <taxon>Bacteria</taxon>
        <taxon>Pseudomonadati</taxon>
        <taxon>Planctomycetota</taxon>
        <taxon>Planctomycetia</taxon>
        <taxon>Planctomycetales</taxon>
        <taxon>Planctomycetaceae</taxon>
        <taxon>Crateriforma</taxon>
    </lineage>
</organism>
<evidence type="ECO:0008006" key="4">
    <source>
        <dbReference type="Google" id="ProtNLM"/>
    </source>
</evidence>
<name>A0A5C6FIP2_9PLAN</name>
<dbReference type="InterPro" id="IPR029058">
    <property type="entry name" value="AB_hydrolase_fold"/>
</dbReference>
<dbReference type="OrthoDB" id="253099at2"/>
<dbReference type="RefSeq" id="WP_146414617.1">
    <property type="nucleotide sequence ID" value="NZ_SJPZ01000002.1"/>
</dbReference>
<protein>
    <recommendedName>
        <fullName evidence="4">Alpha/beta hydrolase family protein</fullName>
    </recommendedName>
</protein>
<evidence type="ECO:0000313" key="2">
    <source>
        <dbReference type="EMBL" id="TWU61827.1"/>
    </source>
</evidence>
<feature type="signal peptide" evidence="1">
    <location>
        <begin position="1"/>
        <end position="21"/>
    </location>
</feature>
<sequence length="312" mass="34662" precursor="true">MKFCRLFVFALFVGLALETVAGDDSPGHRDAQLKTESAKVLEPPALSTGPATAGRRVAVHAPEFADTDVVHHVYLPDNWRPDGPPLPIIFEYTGNRHPPTGSTGDPKDAVLGFGISGGRFIWVTLPYIDHSGQRNAPNWWGDIDATVHYAKLNVPRIIRRFNADPDAVFLCGFSRGAIGVSMIGLHDDEIAGLWTAFATHDHFDGVRQWRGTDWGSPLADYRKEAKRRVKRAGNRPWLVSQNGNIDPTRDFLQASLPQTDHFTFLPVNTRVALGEFPNALAKAAHTDAWLLKPSRYRTSVWNWVNDVLLPTD</sequence>
<dbReference type="EMBL" id="SJPZ01000002">
    <property type="protein sequence ID" value="TWU61827.1"/>
    <property type="molecule type" value="Genomic_DNA"/>
</dbReference>
<comment type="caution">
    <text evidence="2">The sequence shown here is derived from an EMBL/GenBank/DDBJ whole genome shotgun (WGS) entry which is preliminary data.</text>
</comment>
<dbReference type="SUPFAM" id="SSF53474">
    <property type="entry name" value="alpha/beta-Hydrolases"/>
    <property type="match status" value="1"/>
</dbReference>
<keyword evidence="1" id="KW-0732">Signal</keyword>
<proteinExistence type="predicted"/>
<gene>
    <name evidence="2" type="ORF">V7x_35160</name>
</gene>
<dbReference type="Gene3D" id="3.40.50.1820">
    <property type="entry name" value="alpha/beta hydrolase"/>
    <property type="match status" value="1"/>
</dbReference>
<dbReference type="AlphaFoldDB" id="A0A5C6FIP2"/>
<evidence type="ECO:0000256" key="1">
    <source>
        <dbReference type="SAM" id="SignalP"/>
    </source>
</evidence>
<reference evidence="2 3" key="1">
    <citation type="submission" date="2019-02" db="EMBL/GenBank/DDBJ databases">
        <title>Deep-cultivation of Planctomycetes and their phenomic and genomic characterization uncovers novel biology.</title>
        <authorList>
            <person name="Wiegand S."/>
            <person name="Jogler M."/>
            <person name="Boedeker C."/>
            <person name="Pinto D."/>
            <person name="Vollmers J."/>
            <person name="Rivas-Marin E."/>
            <person name="Kohn T."/>
            <person name="Peeters S.H."/>
            <person name="Heuer A."/>
            <person name="Rast P."/>
            <person name="Oberbeckmann S."/>
            <person name="Bunk B."/>
            <person name="Jeske O."/>
            <person name="Meyerdierks A."/>
            <person name="Storesund J.E."/>
            <person name="Kallscheuer N."/>
            <person name="Luecker S."/>
            <person name="Lage O.M."/>
            <person name="Pohl T."/>
            <person name="Merkel B.J."/>
            <person name="Hornburger P."/>
            <person name="Mueller R.-W."/>
            <person name="Bruemmer F."/>
            <person name="Labrenz M."/>
            <person name="Spormann A.M."/>
            <person name="Op Den Camp H."/>
            <person name="Overmann J."/>
            <person name="Amann R."/>
            <person name="Jetten M.S.M."/>
            <person name="Mascher T."/>
            <person name="Medema M.H."/>
            <person name="Devos D.P."/>
            <person name="Kaster A.-K."/>
            <person name="Ovreas L."/>
            <person name="Rohde M."/>
            <person name="Galperin M.Y."/>
            <person name="Jogler C."/>
        </authorList>
    </citation>
    <scope>NUCLEOTIDE SEQUENCE [LARGE SCALE GENOMIC DNA]</scope>
    <source>
        <strain evidence="2 3">V7</strain>
    </source>
</reference>
<evidence type="ECO:0000313" key="3">
    <source>
        <dbReference type="Proteomes" id="UP000316476"/>
    </source>
</evidence>
<dbReference type="Proteomes" id="UP000316476">
    <property type="component" value="Unassembled WGS sequence"/>
</dbReference>
<feature type="chain" id="PRO_5023147445" description="Alpha/beta hydrolase family protein" evidence="1">
    <location>
        <begin position="22"/>
        <end position="312"/>
    </location>
</feature>
<accession>A0A5C6FIP2</accession>